<organism evidence="1 2">
    <name type="scientific">Hibiscus sabdariffa</name>
    <name type="common">roselle</name>
    <dbReference type="NCBI Taxonomy" id="183260"/>
    <lineage>
        <taxon>Eukaryota</taxon>
        <taxon>Viridiplantae</taxon>
        <taxon>Streptophyta</taxon>
        <taxon>Embryophyta</taxon>
        <taxon>Tracheophyta</taxon>
        <taxon>Spermatophyta</taxon>
        <taxon>Magnoliopsida</taxon>
        <taxon>eudicotyledons</taxon>
        <taxon>Gunneridae</taxon>
        <taxon>Pentapetalae</taxon>
        <taxon>rosids</taxon>
        <taxon>malvids</taxon>
        <taxon>Malvales</taxon>
        <taxon>Malvaceae</taxon>
        <taxon>Malvoideae</taxon>
        <taxon>Hibiscus</taxon>
    </lineage>
</organism>
<dbReference type="EMBL" id="JBBPBM010000008">
    <property type="protein sequence ID" value="KAK8572568.1"/>
    <property type="molecule type" value="Genomic_DNA"/>
</dbReference>
<reference evidence="1 2" key="1">
    <citation type="journal article" date="2024" name="G3 (Bethesda)">
        <title>Genome assembly of Hibiscus sabdariffa L. provides insights into metabolisms of medicinal natural products.</title>
        <authorList>
            <person name="Kim T."/>
        </authorList>
    </citation>
    <scope>NUCLEOTIDE SEQUENCE [LARGE SCALE GENOMIC DNA]</scope>
    <source>
        <strain evidence="1">TK-2024</strain>
        <tissue evidence="1">Old leaves</tissue>
    </source>
</reference>
<comment type="caution">
    <text evidence="1">The sequence shown here is derived from an EMBL/GenBank/DDBJ whole genome shotgun (WGS) entry which is preliminary data.</text>
</comment>
<keyword evidence="2" id="KW-1185">Reference proteome</keyword>
<name>A0ABR2F6C8_9ROSI</name>
<evidence type="ECO:0000313" key="2">
    <source>
        <dbReference type="Proteomes" id="UP001472677"/>
    </source>
</evidence>
<sequence length="92" mass="10567">MIHGMERLLARVDSKAYKHSWKTHLAEAVCLYTSSCGKHGRKKEMGNVAGFLGILDRLEIRTLEGFSFLTSHFYSNFDNLTSYTECDWEGQM</sequence>
<evidence type="ECO:0000313" key="1">
    <source>
        <dbReference type="EMBL" id="KAK8572568.1"/>
    </source>
</evidence>
<gene>
    <name evidence="1" type="ORF">V6N12_028621</name>
</gene>
<proteinExistence type="predicted"/>
<protein>
    <submittedName>
        <fullName evidence="1">Uncharacterized protein</fullName>
    </submittedName>
</protein>
<accession>A0ABR2F6C8</accession>
<dbReference type="Proteomes" id="UP001472677">
    <property type="component" value="Unassembled WGS sequence"/>
</dbReference>